<proteinExistence type="predicted"/>
<accession>A0ABM1A6A7</accession>
<protein>
    <submittedName>
        <fullName evidence="2">Circularly permutated Ras protein 2-like</fullName>
    </submittedName>
</protein>
<evidence type="ECO:0000313" key="2">
    <source>
        <dbReference type="RefSeq" id="XP_012941643.1"/>
    </source>
</evidence>
<dbReference type="GeneID" id="106012640"/>
<sequence length="109" mass="11500">MFPQYTVNCSTYNSSSCFSPPSLGFFCLSNGTTLKTVCQASEAVCNSNGTIQLDDSFASCRVNVTTTNPTTNSNNNNNNTASVMTPLLSLTVVTASMALAIPPVQFLTP</sequence>
<name>A0ABM1A6A7_APLCA</name>
<keyword evidence="1" id="KW-1185">Reference proteome</keyword>
<evidence type="ECO:0000313" key="1">
    <source>
        <dbReference type="Proteomes" id="UP000694888"/>
    </source>
</evidence>
<reference evidence="2" key="1">
    <citation type="submission" date="2025-08" db="UniProtKB">
        <authorList>
            <consortium name="RefSeq"/>
        </authorList>
    </citation>
    <scope>IDENTIFICATION</scope>
</reference>
<organism evidence="1 2">
    <name type="scientific">Aplysia californica</name>
    <name type="common">California sea hare</name>
    <dbReference type="NCBI Taxonomy" id="6500"/>
    <lineage>
        <taxon>Eukaryota</taxon>
        <taxon>Metazoa</taxon>
        <taxon>Spiralia</taxon>
        <taxon>Lophotrochozoa</taxon>
        <taxon>Mollusca</taxon>
        <taxon>Gastropoda</taxon>
        <taxon>Heterobranchia</taxon>
        <taxon>Euthyneura</taxon>
        <taxon>Tectipleura</taxon>
        <taxon>Aplysiida</taxon>
        <taxon>Aplysioidea</taxon>
        <taxon>Aplysiidae</taxon>
        <taxon>Aplysia</taxon>
    </lineage>
</organism>
<dbReference type="RefSeq" id="XP_012941643.1">
    <property type="nucleotide sequence ID" value="XM_013086189.2"/>
</dbReference>
<dbReference type="Proteomes" id="UP000694888">
    <property type="component" value="Unplaced"/>
</dbReference>
<gene>
    <name evidence="2" type="primary">LOC106012640</name>
</gene>